<dbReference type="InterPro" id="IPR010998">
    <property type="entry name" value="Integrase_recombinase_N"/>
</dbReference>
<evidence type="ECO:0000259" key="8">
    <source>
        <dbReference type="PROSITE" id="PS51900"/>
    </source>
</evidence>
<dbReference type="RefSeq" id="WP_073540320.1">
    <property type="nucleotide sequence ID" value="NZ_CP018335.1"/>
</dbReference>
<keyword evidence="4 6" id="KW-0238">DNA-binding</keyword>
<evidence type="ECO:0000256" key="1">
    <source>
        <dbReference type="ARBA" id="ARBA00003283"/>
    </source>
</evidence>
<comment type="function">
    <text evidence="1">Site-specific tyrosine recombinase, which acts by catalyzing the cutting and rejoining of the recombining DNA molecules.</text>
</comment>
<dbReference type="Proteomes" id="UP000184604">
    <property type="component" value="Chromosome"/>
</dbReference>
<dbReference type="EMBL" id="CP018335">
    <property type="protein sequence ID" value="APM40758.1"/>
    <property type="molecule type" value="Genomic_DNA"/>
</dbReference>
<protein>
    <submittedName>
        <fullName evidence="9">Recombinase XerC</fullName>
    </submittedName>
</protein>
<dbReference type="AlphaFoldDB" id="A0A1L5FCM6"/>
<dbReference type="GO" id="GO:0015074">
    <property type="term" value="P:DNA integration"/>
    <property type="evidence" value="ECO:0007669"/>
    <property type="project" value="UniProtKB-KW"/>
</dbReference>
<dbReference type="Gene3D" id="1.10.150.130">
    <property type="match status" value="1"/>
</dbReference>
<dbReference type="PROSITE" id="PS51900">
    <property type="entry name" value="CB"/>
    <property type="match status" value="1"/>
</dbReference>
<keyword evidence="5" id="KW-0233">DNA recombination</keyword>
<dbReference type="Pfam" id="PF14659">
    <property type="entry name" value="Phage_int_SAM_3"/>
    <property type="match status" value="1"/>
</dbReference>
<dbReference type="InterPro" id="IPR013762">
    <property type="entry name" value="Integrase-like_cat_sf"/>
</dbReference>
<proteinExistence type="inferred from homology"/>
<keyword evidence="3" id="KW-0229">DNA integration</keyword>
<comment type="similarity">
    <text evidence="2">Belongs to the 'phage' integrase family.</text>
</comment>
<evidence type="ECO:0000256" key="3">
    <source>
        <dbReference type="ARBA" id="ARBA00022908"/>
    </source>
</evidence>
<dbReference type="InterPro" id="IPR004107">
    <property type="entry name" value="Integrase_SAM-like_N"/>
</dbReference>
<feature type="domain" description="Core-binding (CB)" evidence="8">
    <location>
        <begin position="64"/>
        <end position="148"/>
    </location>
</feature>
<dbReference type="PANTHER" id="PTHR30349">
    <property type="entry name" value="PHAGE INTEGRASE-RELATED"/>
    <property type="match status" value="1"/>
</dbReference>
<dbReference type="Gene3D" id="1.10.443.10">
    <property type="entry name" value="Intergrase catalytic core"/>
    <property type="match status" value="1"/>
</dbReference>
<organism evidence="9 10">
    <name type="scientific">Clostridium kluyveri</name>
    <dbReference type="NCBI Taxonomy" id="1534"/>
    <lineage>
        <taxon>Bacteria</taxon>
        <taxon>Bacillati</taxon>
        <taxon>Bacillota</taxon>
        <taxon>Clostridia</taxon>
        <taxon>Eubacteriales</taxon>
        <taxon>Clostridiaceae</taxon>
        <taxon>Clostridium</taxon>
    </lineage>
</organism>
<dbReference type="PANTHER" id="PTHR30349:SF41">
    <property type="entry name" value="INTEGRASE_RECOMBINASE PROTEIN MJ0367-RELATED"/>
    <property type="match status" value="1"/>
</dbReference>
<evidence type="ECO:0000256" key="4">
    <source>
        <dbReference type="ARBA" id="ARBA00023125"/>
    </source>
</evidence>
<dbReference type="Pfam" id="PF00589">
    <property type="entry name" value="Phage_integrase"/>
    <property type="match status" value="1"/>
</dbReference>
<dbReference type="OrthoDB" id="9785687at2"/>
<accession>A0A1L5FCM6</accession>
<dbReference type="GO" id="GO:0006310">
    <property type="term" value="P:DNA recombination"/>
    <property type="evidence" value="ECO:0007669"/>
    <property type="project" value="UniProtKB-KW"/>
</dbReference>
<dbReference type="SUPFAM" id="SSF56349">
    <property type="entry name" value="DNA breaking-rejoining enzymes"/>
    <property type="match status" value="1"/>
</dbReference>
<sequence length="392" mass="45187">MATKTNVIKNGKKYYRVYLDLGRDSNGRRIRKEFYGKSKKEAEDKLEKYKNGLNSGLTSDYDKLTLGKVCDMWLFEKVKNTVKPSTFERYEGIFRLYVKPSPLYPIKLKDLKGLDIQRYYNTLMDSGKSANVVKNLNKLLKSFFNYCVAEGYLVRNYCMGKSITLPEDNSVNDEDGINDITIFTLDEQNQFVKAVASHRLQALFLLALGTGLRQGELLGLNWNDINYKDCTVSVKRTIKDVYLFDGNKKKYCLVEQSPKTKNSIRTIPIPENLIPILKKHELQQKKEKLKAGVAYIKNDYIFSTPLGTPIDPNNLRKMYVKILNKNNIPCKKFHSLRHTYATRLFEKDVPIKTVQMLLGHADISTTSNVYVHVMPEQKIKAIDKINSLFNVE</sequence>
<name>A0A1L5FCM6_CLOKL</name>
<dbReference type="InterPro" id="IPR050090">
    <property type="entry name" value="Tyrosine_recombinase_XerCD"/>
</dbReference>
<feature type="domain" description="Tyr recombinase" evidence="7">
    <location>
        <begin position="178"/>
        <end position="383"/>
    </location>
</feature>
<dbReference type="InterPro" id="IPR002104">
    <property type="entry name" value="Integrase_catalytic"/>
</dbReference>
<evidence type="ECO:0000313" key="9">
    <source>
        <dbReference type="EMBL" id="APM40758.1"/>
    </source>
</evidence>
<dbReference type="InterPro" id="IPR011010">
    <property type="entry name" value="DNA_brk_join_enz"/>
</dbReference>
<evidence type="ECO:0000256" key="2">
    <source>
        <dbReference type="ARBA" id="ARBA00008857"/>
    </source>
</evidence>
<dbReference type="InterPro" id="IPR044068">
    <property type="entry name" value="CB"/>
</dbReference>
<dbReference type="CDD" id="cd01189">
    <property type="entry name" value="INT_ICEBs1_C_like"/>
    <property type="match status" value="1"/>
</dbReference>
<evidence type="ECO:0000313" key="10">
    <source>
        <dbReference type="Proteomes" id="UP000184604"/>
    </source>
</evidence>
<evidence type="ECO:0000256" key="6">
    <source>
        <dbReference type="PROSITE-ProRule" id="PRU01248"/>
    </source>
</evidence>
<evidence type="ECO:0000256" key="5">
    <source>
        <dbReference type="ARBA" id="ARBA00023172"/>
    </source>
</evidence>
<evidence type="ECO:0000259" key="7">
    <source>
        <dbReference type="PROSITE" id="PS51898"/>
    </source>
</evidence>
<gene>
    <name evidence="9" type="ORF">BS101_19550</name>
</gene>
<reference evidence="9 10" key="1">
    <citation type="submission" date="2016-12" db="EMBL/GenBank/DDBJ databases">
        <title>Complete genome sequence of Clostridium kluyveri JZZ isolated from the pit mud of a Chinese flavor liquor-making factory.</title>
        <authorList>
            <person name="Wang Y."/>
        </authorList>
    </citation>
    <scope>NUCLEOTIDE SEQUENCE [LARGE SCALE GENOMIC DNA]</scope>
    <source>
        <strain evidence="9 10">JZZ</strain>
    </source>
</reference>
<dbReference type="GO" id="GO:0003677">
    <property type="term" value="F:DNA binding"/>
    <property type="evidence" value="ECO:0007669"/>
    <property type="project" value="UniProtKB-UniRule"/>
</dbReference>
<dbReference type="PROSITE" id="PS51898">
    <property type="entry name" value="TYR_RECOMBINASE"/>
    <property type="match status" value="1"/>
</dbReference>